<proteinExistence type="predicted"/>
<dbReference type="OrthoDB" id="1305902at2759"/>
<protein>
    <recommendedName>
        <fullName evidence="3">Retrotransposon gag domain-containing protein</fullName>
    </recommendedName>
</protein>
<keyword evidence="2" id="KW-1185">Reference proteome</keyword>
<dbReference type="PANTHER" id="PTHR33223">
    <property type="entry name" value="CCHC-TYPE DOMAIN-CONTAINING PROTEIN"/>
    <property type="match status" value="1"/>
</dbReference>
<feature type="non-terminal residue" evidence="1">
    <location>
        <position position="1"/>
    </location>
</feature>
<name>A0A371I940_MUCPR</name>
<reference evidence="1" key="1">
    <citation type="submission" date="2018-05" db="EMBL/GenBank/DDBJ databases">
        <title>Draft genome of Mucuna pruriens seed.</title>
        <authorList>
            <person name="Nnadi N.E."/>
            <person name="Vos R."/>
            <person name="Hasami M.H."/>
            <person name="Devisetty U.K."/>
            <person name="Aguiy J.C."/>
        </authorList>
    </citation>
    <scope>NUCLEOTIDE SEQUENCE [LARGE SCALE GENOMIC DNA]</scope>
    <source>
        <strain evidence="1">JCA_2017</strain>
    </source>
</reference>
<dbReference type="AlphaFoldDB" id="A0A371I940"/>
<evidence type="ECO:0008006" key="3">
    <source>
        <dbReference type="Google" id="ProtNLM"/>
    </source>
</evidence>
<accession>A0A371I940</accession>
<dbReference type="PANTHER" id="PTHR33223:SF3">
    <property type="match status" value="1"/>
</dbReference>
<comment type="caution">
    <text evidence="1">The sequence shown here is derived from an EMBL/GenBank/DDBJ whole genome shotgun (WGS) entry which is preliminary data.</text>
</comment>
<evidence type="ECO:0000313" key="2">
    <source>
        <dbReference type="Proteomes" id="UP000257109"/>
    </source>
</evidence>
<organism evidence="1 2">
    <name type="scientific">Mucuna pruriens</name>
    <name type="common">Velvet bean</name>
    <name type="synonym">Dolichos pruriens</name>
    <dbReference type="NCBI Taxonomy" id="157652"/>
    <lineage>
        <taxon>Eukaryota</taxon>
        <taxon>Viridiplantae</taxon>
        <taxon>Streptophyta</taxon>
        <taxon>Embryophyta</taxon>
        <taxon>Tracheophyta</taxon>
        <taxon>Spermatophyta</taxon>
        <taxon>Magnoliopsida</taxon>
        <taxon>eudicotyledons</taxon>
        <taxon>Gunneridae</taxon>
        <taxon>Pentapetalae</taxon>
        <taxon>rosids</taxon>
        <taxon>fabids</taxon>
        <taxon>Fabales</taxon>
        <taxon>Fabaceae</taxon>
        <taxon>Papilionoideae</taxon>
        <taxon>50 kb inversion clade</taxon>
        <taxon>NPAAA clade</taxon>
        <taxon>indigoferoid/millettioid clade</taxon>
        <taxon>Phaseoleae</taxon>
        <taxon>Mucuna</taxon>
    </lineage>
</organism>
<dbReference type="EMBL" id="QJKJ01000618">
    <property type="protein sequence ID" value="RDY11563.1"/>
    <property type="molecule type" value="Genomic_DNA"/>
</dbReference>
<sequence length="98" mass="11115">MKHMFLEKFFSASKTATIRKEICGIRFNKVCATCLHHQISEQPLIQYFYEGLTMMDRSMIDAASRGALVDKMPATARHLISNMENNTQQFGVKGACQP</sequence>
<dbReference type="Proteomes" id="UP000257109">
    <property type="component" value="Unassembled WGS sequence"/>
</dbReference>
<gene>
    <name evidence="1" type="ORF">CR513_03754</name>
</gene>
<evidence type="ECO:0000313" key="1">
    <source>
        <dbReference type="EMBL" id="RDY11563.1"/>
    </source>
</evidence>